<evidence type="ECO:0000259" key="2">
    <source>
        <dbReference type="Pfam" id="PF03372"/>
    </source>
</evidence>
<dbReference type="Pfam" id="PF03372">
    <property type="entry name" value="Exo_endo_phos"/>
    <property type="match status" value="1"/>
</dbReference>
<keyword evidence="4" id="KW-1185">Reference proteome</keyword>
<dbReference type="EMBL" id="FOXA01000006">
    <property type="protein sequence ID" value="SFP43306.1"/>
    <property type="molecule type" value="Genomic_DNA"/>
</dbReference>
<dbReference type="STRING" id="441119.SAMN04488047_106149"/>
<keyword evidence="3" id="KW-0540">Nuclease</keyword>
<keyword evidence="1" id="KW-1133">Transmembrane helix</keyword>
<dbReference type="GO" id="GO:0004527">
    <property type="term" value="F:exonuclease activity"/>
    <property type="evidence" value="ECO:0007669"/>
    <property type="project" value="UniProtKB-KW"/>
</dbReference>
<evidence type="ECO:0000256" key="1">
    <source>
        <dbReference type="SAM" id="Phobius"/>
    </source>
</evidence>
<accession>A0A1I5QBR4</accession>
<keyword evidence="1" id="KW-0812">Transmembrane</keyword>
<keyword evidence="1" id="KW-0472">Membrane</keyword>
<dbReference type="Gene3D" id="3.60.10.10">
    <property type="entry name" value="Endonuclease/exonuclease/phosphatase"/>
    <property type="match status" value="1"/>
</dbReference>
<organism evidence="3 4">
    <name type="scientific">Tranquillimonas alkanivorans</name>
    <dbReference type="NCBI Taxonomy" id="441119"/>
    <lineage>
        <taxon>Bacteria</taxon>
        <taxon>Pseudomonadati</taxon>
        <taxon>Pseudomonadota</taxon>
        <taxon>Alphaproteobacteria</taxon>
        <taxon>Rhodobacterales</taxon>
        <taxon>Roseobacteraceae</taxon>
        <taxon>Tranquillimonas</taxon>
    </lineage>
</organism>
<keyword evidence="3" id="KW-0255">Endonuclease</keyword>
<sequence>MPEEKRSRIRRVARQICAGLLAILAAVSFLPLLETDAWWIRIFDFPRIQLAIGIALLAGLLAALAWPRGPGLAPVALAAAALVYHLVQLYPYAPFAEERAAQVATCDEARRLSVLVANVQESNEQGQEFLEMVERHPADLVLVLETDDWWDRHLSALDEAYPRHVGHVAEEDAAFGMHLYSRHPLVEPDFVYLFDAFTPSVSTGVRLPGGDEVRFLGLHPRPPQAWSQPTTSRDAHLLAAALQAEAAESPAILAGDFNAVPWEETNRRAARLGGLLDPRHGRGLFNTFKVGNPLIEWPLDQVLFQEELALVSFEVLPGFGSDHRPVRAELCLHPDAAAMQTPPAPQEDDRAEARATIAAAEQMDMAAPASE</sequence>
<evidence type="ECO:0000313" key="4">
    <source>
        <dbReference type="Proteomes" id="UP000199356"/>
    </source>
</evidence>
<dbReference type="AlphaFoldDB" id="A0A1I5QBR4"/>
<proteinExistence type="predicted"/>
<dbReference type="Proteomes" id="UP000199356">
    <property type="component" value="Unassembled WGS sequence"/>
</dbReference>
<dbReference type="InterPro" id="IPR005135">
    <property type="entry name" value="Endo/exonuclease/phosphatase"/>
</dbReference>
<keyword evidence="3" id="KW-0378">Hydrolase</keyword>
<dbReference type="SUPFAM" id="SSF56219">
    <property type="entry name" value="DNase I-like"/>
    <property type="match status" value="1"/>
</dbReference>
<keyword evidence="3" id="KW-0269">Exonuclease</keyword>
<reference evidence="3 4" key="1">
    <citation type="submission" date="2016-10" db="EMBL/GenBank/DDBJ databases">
        <authorList>
            <person name="de Groot N.N."/>
        </authorList>
    </citation>
    <scope>NUCLEOTIDE SEQUENCE [LARGE SCALE GENOMIC DNA]</scope>
    <source>
        <strain evidence="3 4">DSM 19547</strain>
    </source>
</reference>
<evidence type="ECO:0000313" key="3">
    <source>
        <dbReference type="EMBL" id="SFP43306.1"/>
    </source>
</evidence>
<protein>
    <submittedName>
        <fullName evidence="3">Uncharacterized conserved protein YafD, endonuclease/exonuclease/phosphatase (EEP) superfamily</fullName>
    </submittedName>
</protein>
<feature type="transmembrane region" description="Helical" evidence="1">
    <location>
        <begin position="12"/>
        <end position="33"/>
    </location>
</feature>
<dbReference type="InterPro" id="IPR036691">
    <property type="entry name" value="Endo/exonu/phosph_ase_sf"/>
</dbReference>
<name>A0A1I5QBR4_9RHOB</name>
<dbReference type="GO" id="GO:0004519">
    <property type="term" value="F:endonuclease activity"/>
    <property type="evidence" value="ECO:0007669"/>
    <property type="project" value="UniProtKB-KW"/>
</dbReference>
<feature type="domain" description="Endonuclease/exonuclease/phosphatase" evidence="2">
    <location>
        <begin position="117"/>
        <end position="323"/>
    </location>
</feature>
<gene>
    <name evidence="3" type="ORF">SAMN04488047_106149</name>
</gene>
<feature type="transmembrane region" description="Helical" evidence="1">
    <location>
        <begin position="45"/>
        <end position="65"/>
    </location>
</feature>
<feature type="transmembrane region" description="Helical" evidence="1">
    <location>
        <begin position="72"/>
        <end position="93"/>
    </location>
</feature>